<dbReference type="SUPFAM" id="SSF56112">
    <property type="entry name" value="Protein kinase-like (PK-like)"/>
    <property type="match status" value="1"/>
</dbReference>
<dbReference type="EMBL" id="CP159992">
    <property type="protein sequence ID" value="XCP94620.1"/>
    <property type="molecule type" value="Genomic_DNA"/>
</dbReference>
<dbReference type="Gene3D" id="3.90.1200.10">
    <property type="match status" value="1"/>
</dbReference>
<evidence type="ECO:0008006" key="2">
    <source>
        <dbReference type="Google" id="ProtNLM"/>
    </source>
</evidence>
<protein>
    <recommendedName>
        <fullName evidence="2">Aminoglycoside phosphotransferase domain-containing protein</fullName>
    </recommendedName>
</protein>
<evidence type="ECO:0000313" key="1">
    <source>
        <dbReference type="EMBL" id="XCP94620.1"/>
    </source>
</evidence>
<sequence length="241" mass="28554">MGKEEDKMSRDSIIRSILSENVCITPNGFSADLLNVEQFKACHELFFDKIMEIHRSDIKGIEGCGEFDDECKTEYGSCEEFLVGTFAEHKEGYWYNWKEMFQTTILDRDFFETYLQEMKDRIQYCEGKRYLVYNNAFFDNLISDGRTMIGFPDWSRSGICDFLLDFAIMDLNKPYLQIPELLFDYCRKRNIVIPDFQERFLCMAYYKGIDVLRWHASIDDTESCRSIMKSISELKDRLYAL</sequence>
<accession>A0AAU8N9U1</accession>
<proteinExistence type="predicted"/>
<reference evidence="1" key="1">
    <citation type="submission" date="2024-05" db="EMBL/GenBank/DDBJ databases">
        <title>Draft genome assemblies of 36 bacteria isolated from hibernating arctic ground squirrels.</title>
        <authorList>
            <person name="McKee H."/>
            <person name="Mullen L."/>
            <person name="Drown D.M."/>
            <person name="Duddleston K.N."/>
        </authorList>
    </citation>
    <scope>NUCLEOTIDE SEQUENCE</scope>
    <source>
        <strain evidence="1">AN1007</strain>
    </source>
</reference>
<name>A0AAU8N9U1_9BACL</name>
<dbReference type="InterPro" id="IPR011009">
    <property type="entry name" value="Kinase-like_dom_sf"/>
</dbReference>
<dbReference type="AlphaFoldDB" id="A0AAU8N9U1"/>
<dbReference type="RefSeq" id="WP_366292117.1">
    <property type="nucleotide sequence ID" value="NZ_CP159992.1"/>
</dbReference>
<gene>
    <name evidence="1" type="ORF">ABXS70_26520</name>
</gene>
<organism evidence="1">
    <name type="scientific">Paenibacillus sp. AN1007</name>
    <dbReference type="NCBI Taxonomy" id="3151385"/>
    <lineage>
        <taxon>Bacteria</taxon>
        <taxon>Bacillati</taxon>
        <taxon>Bacillota</taxon>
        <taxon>Bacilli</taxon>
        <taxon>Bacillales</taxon>
        <taxon>Paenibacillaceae</taxon>
        <taxon>Paenibacillus</taxon>
    </lineage>
</organism>